<evidence type="ECO:0000313" key="3">
    <source>
        <dbReference type="Proteomes" id="UP001484535"/>
    </source>
</evidence>
<dbReference type="RefSeq" id="WP_346784270.1">
    <property type="nucleotide sequence ID" value="NZ_JBDLBR010000002.1"/>
</dbReference>
<gene>
    <name evidence="2" type="ORF">ABDJ38_06510</name>
</gene>
<reference evidence="2 3" key="1">
    <citation type="submission" date="2024-05" db="EMBL/GenBank/DDBJ databases">
        <authorList>
            <person name="Park S."/>
        </authorList>
    </citation>
    <scope>NUCLEOTIDE SEQUENCE [LARGE SCALE GENOMIC DNA]</scope>
    <source>
        <strain evidence="2 3">DGU5</strain>
    </source>
</reference>
<dbReference type="Pfam" id="PF01052">
    <property type="entry name" value="FliMN_C"/>
    <property type="match status" value="1"/>
</dbReference>
<keyword evidence="3" id="KW-1185">Reference proteome</keyword>
<dbReference type="Gene3D" id="2.30.330.10">
    <property type="entry name" value="SpoA-like"/>
    <property type="match status" value="1"/>
</dbReference>
<keyword evidence="2" id="KW-0969">Cilium</keyword>
<dbReference type="EMBL" id="JBDLBR010000002">
    <property type="protein sequence ID" value="MEN7536820.1"/>
    <property type="molecule type" value="Genomic_DNA"/>
</dbReference>
<proteinExistence type="predicted"/>
<dbReference type="InterPro" id="IPR001543">
    <property type="entry name" value="FliN-like_C"/>
</dbReference>
<dbReference type="Proteomes" id="UP001484535">
    <property type="component" value="Unassembled WGS sequence"/>
</dbReference>
<dbReference type="PANTHER" id="PTHR30034">
    <property type="entry name" value="FLAGELLAR MOTOR SWITCH PROTEIN FLIM"/>
    <property type="match status" value="1"/>
</dbReference>
<accession>A0ABV0CVD3</accession>
<dbReference type="PANTHER" id="PTHR30034:SF6">
    <property type="entry name" value="YOP PROTEINS TRANSLOCATION PROTEIN Q"/>
    <property type="match status" value="1"/>
</dbReference>
<dbReference type="SUPFAM" id="SSF101801">
    <property type="entry name" value="Surface presentation of antigens (SPOA)"/>
    <property type="match status" value="1"/>
</dbReference>
<evidence type="ECO:0000259" key="1">
    <source>
        <dbReference type="Pfam" id="PF01052"/>
    </source>
</evidence>
<sequence length="302" mass="31692">MNQSFVAERRAAMHCAALVSAKPDADSRLTAFSRLGSALEAALATRMATVFNSSGWTCEAGEAEVMLARDLAEKIDPVAGNFILPVGDAGGRLFATFALPPILARLEAMFGGDAGAADFKPDRKLPSSIELLLKRLARALTQALGTCLDAAALRSGEEATFSTDYAKLAVFPGQSDAVVMPLSVVAPEGPAITLRLACRPGTVSRLLNHFNEGGAQPKPVVPEILPAAIADVPLAMRARLAEMKVPASKLMNLKPGQVLPIAVARSVPLFVGKHRVASGAMGEQDDRVALQLDRVMLTGDNA</sequence>
<comment type="caution">
    <text evidence="2">The sequence shown here is derived from an EMBL/GenBank/DDBJ whole genome shotgun (WGS) entry which is preliminary data.</text>
</comment>
<organism evidence="2 3">
    <name type="scientific">Aurantiacibacter flavus</name>
    <dbReference type="NCBI Taxonomy" id="3145232"/>
    <lineage>
        <taxon>Bacteria</taxon>
        <taxon>Pseudomonadati</taxon>
        <taxon>Pseudomonadota</taxon>
        <taxon>Alphaproteobacteria</taxon>
        <taxon>Sphingomonadales</taxon>
        <taxon>Erythrobacteraceae</taxon>
        <taxon>Aurantiacibacter</taxon>
    </lineage>
</organism>
<dbReference type="InterPro" id="IPR036429">
    <property type="entry name" value="SpoA-like_sf"/>
</dbReference>
<evidence type="ECO:0000313" key="2">
    <source>
        <dbReference type="EMBL" id="MEN7536820.1"/>
    </source>
</evidence>
<keyword evidence="2" id="KW-0282">Flagellum</keyword>
<feature type="domain" description="Flagellar motor switch protein FliN-like C-terminal" evidence="1">
    <location>
        <begin position="228"/>
        <end position="295"/>
    </location>
</feature>
<protein>
    <submittedName>
        <fullName evidence="2">FliM/FliN family flagellar motor switch protein</fullName>
    </submittedName>
</protein>
<name>A0ABV0CVD3_9SPHN</name>
<keyword evidence="2" id="KW-0966">Cell projection</keyword>